<dbReference type="GO" id="GO:0009734">
    <property type="term" value="P:auxin-activated signaling pathway"/>
    <property type="evidence" value="ECO:0007669"/>
    <property type="project" value="UniProtKB-KW"/>
</dbReference>
<dbReference type="PANTHER" id="PTHR31752:SF2">
    <property type="entry name" value="AUXIN EFFLUX CARRIER COMPONENT 5"/>
    <property type="match status" value="1"/>
</dbReference>
<organism evidence="9 10">
    <name type="scientific">Zingiber officinale</name>
    <name type="common">Ginger</name>
    <name type="synonym">Amomum zingiber</name>
    <dbReference type="NCBI Taxonomy" id="94328"/>
    <lineage>
        <taxon>Eukaryota</taxon>
        <taxon>Viridiplantae</taxon>
        <taxon>Streptophyta</taxon>
        <taxon>Embryophyta</taxon>
        <taxon>Tracheophyta</taxon>
        <taxon>Spermatophyta</taxon>
        <taxon>Magnoliopsida</taxon>
        <taxon>Liliopsida</taxon>
        <taxon>Zingiberales</taxon>
        <taxon>Zingiberaceae</taxon>
        <taxon>Zingiber</taxon>
    </lineage>
</organism>
<reference evidence="9 10" key="1">
    <citation type="submission" date="2020-08" db="EMBL/GenBank/DDBJ databases">
        <title>Plant Genome Project.</title>
        <authorList>
            <person name="Zhang R.-G."/>
        </authorList>
    </citation>
    <scope>NUCLEOTIDE SEQUENCE [LARGE SCALE GENOMIC DNA]</scope>
    <source>
        <tissue evidence="9">Rhizome</tissue>
    </source>
</reference>
<protein>
    <recommendedName>
        <fullName evidence="11">Auxin efflux carrier component</fullName>
    </recommendedName>
</protein>
<comment type="caution">
    <text evidence="9">The sequence shown here is derived from an EMBL/GenBank/DDBJ whole genome shotgun (WGS) entry which is preliminary data.</text>
</comment>
<dbReference type="Proteomes" id="UP000734854">
    <property type="component" value="Unassembled WGS sequence"/>
</dbReference>
<evidence type="ECO:0000256" key="8">
    <source>
        <dbReference type="SAM" id="Phobius"/>
    </source>
</evidence>
<evidence type="ECO:0000256" key="3">
    <source>
        <dbReference type="ARBA" id="ARBA00022448"/>
    </source>
</evidence>
<keyword evidence="3" id="KW-0813">Transport</keyword>
<evidence type="ECO:0000256" key="5">
    <source>
        <dbReference type="ARBA" id="ARBA00022989"/>
    </source>
</evidence>
<feature type="transmembrane region" description="Helical" evidence="8">
    <location>
        <begin position="42"/>
        <end position="59"/>
    </location>
</feature>
<feature type="transmembrane region" description="Helical" evidence="8">
    <location>
        <begin position="65"/>
        <end position="86"/>
    </location>
</feature>
<dbReference type="EMBL" id="JACMSC010000019">
    <property type="protein sequence ID" value="KAG6474542.1"/>
    <property type="molecule type" value="Genomic_DNA"/>
</dbReference>
<comment type="subcellular location">
    <subcellularLocation>
        <location evidence="1">Membrane</location>
        <topology evidence="1">Multi-pass membrane protein</topology>
    </subcellularLocation>
</comment>
<evidence type="ECO:0000256" key="1">
    <source>
        <dbReference type="ARBA" id="ARBA00004141"/>
    </source>
</evidence>
<dbReference type="GO" id="GO:0009926">
    <property type="term" value="P:auxin polar transport"/>
    <property type="evidence" value="ECO:0007669"/>
    <property type="project" value="TreeGrafter"/>
</dbReference>
<proteinExistence type="inferred from homology"/>
<sequence>MGNLIKVAEAMLPLYMALGLGYVSLRWWRLILPEQCEAIDRLVYSITLPLFTLQFTLHMDPFAMNYRMIAADAISKVLVAALLVAWTSCRRWLAHRDQERPSYCEAITSFSLSQLTNSLVVGVPLVTAMYGPWARDVVVQLSVVQAVVWLPLLQFVFEIRKARCGLFSMASEAQEVSIEAPPPPAARDSEGGTGEGAELAAARPSYCSLIKVVLLSLAKNPNSYACIIGITWQLKTPSVIENSILIMSKAGPGMAMYSIAQAMALKFICGPAAMTIGAFSVGLRGEMLHLAIIQAPKMVDEMAISFALDNIEVGAGGGEVSGESEAGEHGVLGDEVSVGASRRTADELQVVARPQGPGKTELLLGHHWLLTNPTHEFAGGGGSAGDGDVRVVDEGGSGAAVVQAVVWLTLLQFVFEIHKASVGCGSIEI</sequence>
<name>A0A8J5ERW3_ZINOF</name>
<dbReference type="Pfam" id="PF03547">
    <property type="entry name" value="Mem_trans"/>
    <property type="match status" value="1"/>
</dbReference>
<dbReference type="AlphaFoldDB" id="A0A8J5ERW3"/>
<dbReference type="InterPro" id="IPR051107">
    <property type="entry name" value="Auxin_Efflux_Carrier"/>
</dbReference>
<keyword evidence="10" id="KW-1185">Reference proteome</keyword>
<keyword evidence="7" id="KW-0927">Auxin signaling pathway</keyword>
<dbReference type="GO" id="GO:0010329">
    <property type="term" value="F:auxin efflux transmembrane transporter activity"/>
    <property type="evidence" value="ECO:0007669"/>
    <property type="project" value="TreeGrafter"/>
</dbReference>
<evidence type="ECO:0000313" key="9">
    <source>
        <dbReference type="EMBL" id="KAG6474542.1"/>
    </source>
</evidence>
<dbReference type="PANTHER" id="PTHR31752">
    <property type="entry name" value="AUXIN EFFLUX CARRIER COMPONENT 1B-RELATED"/>
    <property type="match status" value="1"/>
</dbReference>
<dbReference type="GO" id="GO:0005886">
    <property type="term" value="C:plasma membrane"/>
    <property type="evidence" value="ECO:0007669"/>
    <property type="project" value="TreeGrafter"/>
</dbReference>
<evidence type="ECO:0000256" key="6">
    <source>
        <dbReference type="ARBA" id="ARBA00023136"/>
    </source>
</evidence>
<gene>
    <name evidence="9" type="ORF">ZIOFF_068480</name>
</gene>
<evidence type="ECO:0000256" key="4">
    <source>
        <dbReference type="ARBA" id="ARBA00022692"/>
    </source>
</evidence>
<feature type="transmembrane region" description="Helical" evidence="8">
    <location>
        <begin position="12"/>
        <end position="30"/>
    </location>
</feature>
<accession>A0A8J5ERW3</accession>
<keyword evidence="6 8" id="KW-0472">Membrane</keyword>
<dbReference type="GO" id="GO:0005783">
    <property type="term" value="C:endoplasmic reticulum"/>
    <property type="evidence" value="ECO:0007669"/>
    <property type="project" value="TreeGrafter"/>
</dbReference>
<comment type="similarity">
    <text evidence="2">Belongs to the auxin efflux carrier (TC 2.A.69.1) family.</text>
</comment>
<evidence type="ECO:0000256" key="7">
    <source>
        <dbReference type="ARBA" id="ARBA00023294"/>
    </source>
</evidence>
<dbReference type="InterPro" id="IPR004776">
    <property type="entry name" value="Mem_transp_PIN-like"/>
</dbReference>
<keyword evidence="4 8" id="KW-0812">Transmembrane</keyword>
<evidence type="ECO:0008006" key="11">
    <source>
        <dbReference type="Google" id="ProtNLM"/>
    </source>
</evidence>
<feature type="transmembrane region" description="Helical" evidence="8">
    <location>
        <begin position="107"/>
        <end position="131"/>
    </location>
</feature>
<evidence type="ECO:0000313" key="10">
    <source>
        <dbReference type="Proteomes" id="UP000734854"/>
    </source>
</evidence>
<evidence type="ECO:0000256" key="2">
    <source>
        <dbReference type="ARBA" id="ARBA00009177"/>
    </source>
</evidence>
<feature type="transmembrane region" description="Helical" evidence="8">
    <location>
        <begin position="137"/>
        <end position="157"/>
    </location>
</feature>
<keyword evidence="5 8" id="KW-1133">Transmembrane helix</keyword>